<evidence type="ECO:0000256" key="8">
    <source>
        <dbReference type="SAM" id="Coils"/>
    </source>
</evidence>
<dbReference type="InterPro" id="IPR000152">
    <property type="entry name" value="EGF-type_Asp/Asn_hydroxyl_site"/>
</dbReference>
<feature type="domain" description="VWFC" evidence="11">
    <location>
        <begin position="275"/>
        <end position="332"/>
    </location>
</feature>
<feature type="domain" description="VWFC" evidence="11">
    <location>
        <begin position="711"/>
        <end position="769"/>
    </location>
</feature>
<dbReference type="InterPro" id="IPR001881">
    <property type="entry name" value="EGF-like_Ca-bd_dom"/>
</dbReference>
<feature type="domain" description="EGF-like" evidence="10">
    <location>
        <begin position="568"/>
        <end position="603"/>
    </location>
</feature>
<gene>
    <name evidence="12" type="ORF">SNE40_005762</name>
</gene>
<dbReference type="PROSITE" id="PS50026">
    <property type="entry name" value="EGF_3"/>
    <property type="match status" value="5"/>
</dbReference>
<dbReference type="SMART" id="SM00181">
    <property type="entry name" value="EGF"/>
    <property type="match status" value="6"/>
</dbReference>
<dbReference type="PROSITE" id="PS01208">
    <property type="entry name" value="VWFC_1"/>
    <property type="match status" value="2"/>
</dbReference>
<feature type="transmembrane region" description="Helical" evidence="9">
    <location>
        <begin position="7"/>
        <end position="26"/>
    </location>
</feature>
<comment type="caution">
    <text evidence="12">The sequence shown here is derived from an EMBL/GenBank/DDBJ whole genome shotgun (WGS) entry which is preliminary data.</text>
</comment>
<dbReference type="Pfam" id="PF00093">
    <property type="entry name" value="VWC"/>
    <property type="match status" value="2"/>
</dbReference>
<feature type="domain" description="EGF-like" evidence="10">
    <location>
        <begin position="397"/>
        <end position="436"/>
    </location>
</feature>
<dbReference type="SUPFAM" id="SSF57196">
    <property type="entry name" value="EGF/Laminin"/>
    <property type="match status" value="2"/>
</dbReference>
<dbReference type="GO" id="GO:0008201">
    <property type="term" value="F:heparin binding"/>
    <property type="evidence" value="ECO:0007669"/>
    <property type="project" value="TreeGrafter"/>
</dbReference>
<dbReference type="Pfam" id="PF13385">
    <property type="entry name" value="Laminin_G_3"/>
    <property type="match status" value="1"/>
</dbReference>
<name>A0AAN8K8T2_PATCE</name>
<keyword evidence="6" id="KW-0325">Glycoprotein</keyword>
<dbReference type="Gene3D" id="2.10.25.10">
    <property type="entry name" value="Laminin"/>
    <property type="match status" value="6"/>
</dbReference>
<keyword evidence="13" id="KW-1185">Reference proteome</keyword>
<evidence type="ECO:0000256" key="2">
    <source>
        <dbReference type="ARBA" id="ARBA00022729"/>
    </source>
</evidence>
<dbReference type="PROSITE" id="PS01187">
    <property type="entry name" value="EGF_CA"/>
    <property type="match status" value="2"/>
</dbReference>
<dbReference type="InterPro" id="IPR001791">
    <property type="entry name" value="Laminin_G"/>
</dbReference>
<dbReference type="Proteomes" id="UP001347796">
    <property type="component" value="Unassembled WGS sequence"/>
</dbReference>
<dbReference type="InterPro" id="IPR051586">
    <property type="entry name" value="PKC-binding_NELL"/>
</dbReference>
<protein>
    <recommendedName>
        <fullName evidence="14">Protein kinase C-binding protein NELL2</fullName>
    </recommendedName>
</protein>
<dbReference type="CDD" id="cd00054">
    <property type="entry name" value="EGF_CA"/>
    <property type="match status" value="5"/>
</dbReference>
<dbReference type="InterPro" id="IPR018097">
    <property type="entry name" value="EGF_Ca-bd_CS"/>
</dbReference>
<dbReference type="SUPFAM" id="SSF57603">
    <property type="entry name" value="FnI-like domain"/>
    <property type="match status" value="3"/>
</dbReference>
<keyword evidence="9" id="KW-0472">Membrane</keyword>
<evidence type="ECO:0000256" key="1">
    <source>
        <dbReference type="ARBA" id="ARBA00022536"/>
    </source>
</evidence>
<evidence type="ECO:0000259" key="11">
    <source>
        <dbReference type="PROSITE" id="PS50184"/>
    </source>
</evidence>
<dbReference type="PROSITE" id="PS50184">
    <property type="entry name" value="VWFC_2"/>
    <property type="match status" value="3"/>
</dbReference>
<keyword evidence="8" id="KW-0175">Coiled coil</keyword>
<sequence length="838" mass="93155">MGPARYGFIVYSVIFLIGCFLQGFSLNVEPRDVINLIETLNTSDGSTYKFTSGPNNNTLAIELDETVRHVALPERIVDQALTFLSQHTDITFLATVRQEIGNSGSIIAFSSNIIRFLEIESSGRKDEIRFHYTHDQQIQVETFPYRLADNQWHKLAISLSANHLVLLVDCSKIYERVIKTIDRTFTSGKLSLFLGQRNSQHALFRGSLYDVKIVTQAHGYLLQCPNQNTDCPTCAQYKDMEQKIEEMYSLYKNMSNKLLKAEERISGLEQCECSKSCYDNGTIHKEGEMWEKDKCTRCSCRNGSIHCGSVDCPLVKCSKPVYRDGTCCPFCLTNCYYSGQYFDHGQDFKPRVCVNCTCDNGKMICEQQDPEESCPKLNCPESERLQIQGECCPVCKGTNFCGLGHNCHINATCVNLATRYACQCQLGFQGDGIHCEDINECLAEGGKTGHHCHSNTKCVNTIGSYACQCSDGHNRLDAYSCEGELMFGDGPSLEIDECASGSHHCHANADCINIKGSYKCECSKGYQGDGVTKCEASCHGQCLNGGKCLAPNVCECRHGYIGPNCELDIDECGLGISACHGHSVCVNIPGWYRCDCLEGYHCNWPDNHYGSLCLDINECIGEGSGHTCHTSMECINMEGGYECACKPGTPCIQHCIFEEKEYGNSEKWFSTNDKCLQCSCMSGVTTCHKRNCDCMDPDVDLDCCPHCDLTAQCSHQEYPLYMQNGEQWSFQCQTCECLHGEVDCWPLECPNIICENIIQEPGDCCPRCIDDSPCTNLNLDAGGLDHSSDTCIYVGRTYRHGNSWLLDSDPCTTCDCIAGHICCSFNETCSEGVQLQKP</sequence>
<dbReference type="InterPro" id="IPR013320">
    <property type="entry name" value="ConA-like_dom_sf"/>
</dbReference>
<dbReference type="Pfam" id="PF07645">
    <property type="entry name" value="EGF_CA"/>
    <property type="match status" value="4"/>
</dbReference>
<evidence type="ECO:0008006" key="14">
    <source>
        <dbReference type="Google" id="ProtNLM"/>
    </source>
</evidence>
<feature type="disulfide bond" evidence="7">
    <location>
        <begin position="556"/>
        <end position="565"/>
    </location>
</feature>
<dbReference type="AlphaFoldDB" id="A0AAN8K8T2"/>
<dbReference type="SUPFAM" id="SSF49899">
    <property type="entry name" value="Concanavalin A-like lectins/glucanases"/>
    <property type="match status" value="1"/>
</dbReference>
<dbReference type="InterPro" id="IPR049883">
    <property type="entry name" value="NOTCH1_EGF-like"/>
</dbReference>
<keyword evidence="2" id="KW-0732">Signal</keyword>
<keyword evidence="9" id="KW-1133">Transmembrane helix</keyword>
<evidence type="ECO:0000256" key="9">
    <source>
        <dbReference type="SAM" id="Phobius"/>
    </source>
</evidence>
<evidence type="ECO:0000256" key="7">
    <source>
        <dbReference type="PROSITE-ProRule" id="PRU00076"/>
    </source>
</evidence>
<keyword evidence="1 7" id="KW-0245">EGF-like domain</keyword>
<evidence type="ECO:0000256" key="5">
    <source>
        <dbReference type="ARBA" id="ARBA00023157"/>
    </source>
</evidence>
<reference evidence="12 13" key="1">
    <citation type="submission" date="2024-01" db="EMBL/GenBank/DDBJ databases">
        <title>The genome of the rayed Mediterranean limpet Patella caerulea (Linnaeus, 1758).</title>
        <authorList>
            <person name="Anh-Thu Weber A."/>
            <person name="Halstead-Nussloch G."/>
        </authorList>
    </citation>
    <scope>NUCLEOTIDE SEQUENCE [LARGE SCALE GENOMIC DNA]</scope>
    <source>
        <strain evidence="12">AATW-2023a</strain>
        <tissue evidence="12">Whole specimen</tissue>
    </source>
</reference>
<feature type="domain" description="EGF-like" evidence="10">
    <location>
        <begin position="494"/>
        <end position="535"/>
    </location>
</feature>
<dbReference type="Gene3D" id="6.20.200.20">
    <property type="match status" value="3"/>
</dbReference>
<organism evidence="12 13">
    <name type="scientific">Patella caerulea</name>
    <name type="common">Rayed Mediterranean limpet</name>
    <dbReference type="NCBI Taxonomy" id="87958"/>
    <lineage>
        <taxon>Eukaryota</taxon>
        <taxon>Metazoa</taxon>
        <taxon>Spiralia</taxon>
        <taxon>Lophotrochozoa</taxon>
        <taxon>Mollusca</taxon>
        <taxon>Gastropoda</taxon>
        <taxon>Patellogastropoda</taxon>
        <taxon>Patelloidea</taxon>
        <taxon>Patellidae</taxon>
        <taxon>Patella</taxon>
    </lineage>
</organism>
<dbReference type="Gene3D" id="2.60.120.200">
    <property type="match status" value="1"/>
</dbReference>
<dbReference type="Pfam" id="PF12947">
    <property type="entry name" value="EGF_3"/>
    <property type="match status" value="1"/>
</dbReference>
<dbReference type="CDD" id="cd00110">
    <property type="entry name" value="LamG"/>
    <property type="match status" value="1"/>
</dbReference>
<feature type="disulfide bond" evidence="7">
    <location>
        <begin position="538"/>
        <end position="548"/>
    </location>
</feature>
<dbReference type="GO" id="GO:0005615">
    <property type="term" value="C:extracellular space"/>
    <property type="evidence" value="ECO:0007669"/>
    <property type="project" value="TreeGrafter"/>
</dbReference>
<evidence type="ECO:0000313" key="13">
    <source>
        <dbReference type="Proteomes" id="UP001347796"/>
    </source>
</evidence>
<dbReference type="PANTHER" id="PTHR24042:SF5">
    <property type="entry name" value="EGF-LIKE CALCIUM-BINDING DOMAIN-CONTAINING PROTEIN"/>
    <property type="match status" value="1"/>
</dbReference>
<dbReference type="SMART" id="SM00210">
    <property type="entry name" value="TSPN"/>
    <property type="match status" value="1"/>
</dbReference>
<evidence type="ECO:0000256" key="4">
    <source>
        <dbReference type="ARBA" id="ARBA00022837"/>
    </source>
</evidence>
<feature type="domain" description="EGF-like" evidence="10">
    <location>
        <begin position="437"/>
        <end position="482"/>
    </location>
</feature>
<dbReference type="PROSITE" id="PS01186">
    <property type="entry name" value="EGF_2"/>
    <property type="match status" value="3"/>
</dbReference>
<evidence type="ECO:0000259" key="10">
    <source>
        <dbReference type="PROSITE" id="PS50026"/>
    </source>
</evidence>
<feature type="coiled-coil region" evidence="8">
    <location>
        <begin position="237"/>
        <end position="271"/>
    </location>
</feature>
<dbReference type="PROSITE" id="PS00022">
    <property type="entry name" value="EGF_1"/>
    <property type="match status" value="1"/>
</dbReference>
<dbReference type="PROSITE" id="PS00010">
    <property type="entry name" value="ASX_HYDROXYL"/>
    <property type="match status" value="5"/>
</dbReference>
<dbReference type="GO" id="GO:0005509">
    <property type="term" value="F:calcium ion binding"/>
    <property type="evidence" value="ECO:0007669"/>
    <property type="project" value="InterPro"/>
</dbReference>
<dbReference type="SUPFAM" id="SSF57184">
    <property type="entry name" value="Growth factor receptor domain"/>
    <property type="match status" value="1"/>
</dbReference>
<dbReference type="InterPro" id="IPR024731">
    <property type="entry name" value="NELL2-like_EGF"/>
</dbReference>
<comment type="caution">
    <text evidence="7">Lacks conserved residue(s) required for the propagation of feature annotation.</text>
</comment>
<dbReference type="FunFam" id="2.10.25.10:FF:000038">
    <property type="entry name" value="Fibrillin 2"/>
    <property type="match status" value="3"/>
</dbReference>
<dbReference type="Gene3D" id="2.10.70.10">
    <property type="entry name" value="Complement Module, domain 1"/>
    <property type="match status" value="2"/>
</dbReference>
<evidence type="ECO:0000256" key="6">
    <source>
        <dbReference type="ARBA" id="ARBA00023180"/>
    </source>
</evidence>
<keyword evidence="3" id="KW-0677">Repeat</keyword>
<feature type="domain" description="VWFC" evidence="11">
    <location>
        <begin position="333"/>
        <end position="396"/>
    </location>
</feature>
<dbReference type="SMART" id="SM00179">
    <property type="entry name" value="EGF_CA"/>
    <property type="match status" value="5"/>
</dbReference>
<dbReference type="PANTHER" id="PTHR24042">
    <property type="entry name" value="NEL HOMOLOG"/>
    <property type="match status" value="1"/>
</dbReference>
<dbReference type="SMART" id="SM00214">
    <property type="entry name" value="VWC"/>
    <property type="match status" value="4"/>
</dbReference>
<dbReference type="Pfam" id="PF23334">
    <property type="entry name" value="VWC2L_2nd"/>
    <property type="match status" value="1"/>
</dbReference>
<keyword evidence="9" id="KW-0812">Transmembrane</keyword>
<keyword evidence="4" id="KW-0106">Calcium</keyword>
<accession>A0AAN8K8T2</accession>
<keyword evidence="5 7" id="KW-1015">Disulfide bond</keyword>
<dbReference type="InterPro" id="IPR048287">
    <property type="entry name" value="TSPN-like_N"/>
</dbReference>
<dbReference type="InterPro" id="IPR001007">
    <property type="entry name" value="VWF_dom"/>
</dbReference>
<evidence type="ECO:0000313" key="12">
    <source>
        <dbReference type="EMBL" id="KAK6187823.1"/>
    </source>
</evidence>
<dbReference type="EMBL" id="JAZGQO010000004">
    <property type="protein sequence ID" value="KAK6187823.1"/>
    <property type="molecule type" value="Genomic_DNA"/>
</dbReference>
<dbReference type="InterPro" id="IPR000742">
    <property type="entry name" value="EGF"/>
</dbReference>
<evidence type="ECO:0000256" key="3">
    <source>
        <dbReference type="ARBA" id="ARBA00022737"/>
    </source>
</evidence>
<feature type="domain" description="EGF-like" evidence="10">
    <location>
        <begin position="536"/>
        <end position="566"/>
    </location>
</feature>
<dbReference type="InterPro" id="IPR009030">
    <property type="entry name" value="Growth_fac_rcpt_cys_sf"/>
</dbReference>
<proteinExistence type="predicted"/>
<dbReference type="SMART" id="SM00282">
    <property type="entry name" value="LamG"/>
    <property type="match status" value="1"/>
</dbReference>
<dbReference type="PROSITE" id="PS51257">
    <property type="entry name" value="PROKAR_LIPOPROTEIN"/>
    <property type="match status" value="1"/>
</dbReference>